<comment type="similarity">
    <text evidence="1 5">Belongs to the peptidase S8 family.</text>
</comment>
<keyword evidence="4 5" id="KW-0720">Serine protease</keyword>
<feature type="active site" description="Charge relay system" evidence="5">
    <location>
        <position position="185"/>
    </location>
</feature>
<dbReference type="InterPro" id="IPR000209">
    <property type="entry name" value="Peptidase_S8/S53_dom"/>
</dbReference>
<dbReference type="PANTHER" id="PTHR43806">
    <property type="entry name" value="PEPTIDASE S8"/>
    <property type="match status" value="1"/>
</dbReference>
<evidence type="ECO:0000313" key="7">
    <source>
        <dbReference type="EMBL" id="CUN30153.1"/>
    </source>
</evidence>
<reference evidence="8" key="2">
    <citation type="submission" date="2021-10" db="EMBL/GenBank/DDBJ databases">
        <title>Collection of gut derived symbiotic bacterial strains cultured from healthy donors.</title>
        <authorList>
            <person name="Lin H."/>
            <person name="Littmann E."/>
            <person name="Kohout C."/>
            <person name="Pamer E.G."/>
        </authorList>
    </citation>
    <scope>NUCLEOTIDE SEQUENCE</scope>
    <source>
        <strain evidence="9">DFI.7.28A</strain>
        <strain evidence="8">DFI.9.42</strain>
    </source>
</reference>
<dbReference type="GO" id="GO:0004252">
    <property type="term" value="F:serine-type endopeptidase activity"/>
    <property type="evidence" value="ECO:0007669"/>
    <property type="project" value="UniProtKB-UniRule"/>
</dbReference>
<protein>
    <submittedName>
        <fullName evidence="8">S8 family serine peptidase</fullName>
    </submittedName>
    <submittedName>
        <fullName evidence="7">Subtilisin BL</fullName>
        <ecNumber evidence="7">3.4.21.62</ecNumber>
    </submittedName>
</protein>
<name>A0A173VSL1_9FIRM</name>
<dbReference type="PROSITE" id="PS51892">
    <property type="entry name" value="SUBTILASE"/>
    <property type="match status" value="1"/>
</dbReference>
<organism evidence="7 10">
    <name type="scientific">Agathobacter rectalis</name>
    <dbReference type="NCBI Taxonomy" id="39491"/>
    <lineage>
        <taxon>Bacteria</taxon>
        <taxon>Bacillati</taxon>
        <taxon>Bacillota</taxon>
        <taxon>Clostridia</taxon>
        <taxon>Lachnospirales</taxon>
        <taxon>Lachnospiraceae</taxon>
        <taxon>Agathobacter</taxon>
    </lineage>
</organism>
<evidence type="ECO:0000256" key="1">
    <source>
        <dbReference type="ARBA" id="ARBA00011073"/>
    </source>
</evidence>
<dbReference type="Gene3D" id="3.40.50.200">
    <property type="entry name" value="Peptidase S8/S53 domain"/>
    <property type="match status" value="1"/>
</dbReference>
<dbReference type="EMBL" id="JAJCJQ010000052">
    <property type="protein sequence ID" value="MCB6962372.1"/>
    <property type="molecule type" value="Genomic_DNA"/>
</dbReference>
<dbReference type="EMBL" id="JAJCJK010000051">
    <property type="protein sequence ID" value="MCB6939794.1"/>
    <property type="molecule type" value="Genomic_DNA"/>
</dbReference>
<dbReference type="Proteomes" id="UP000095673">
    <property type="component" value="Unassembled WGS sequence"/>
</dbReference>
<dbReference type="PANTHER" id="PTHR43806:SF11">
    <property type="entry name" value="CEREVISIN-RELATED"/>
    <property type="match status" value="1"/>
</dbReference>
<dbReference type="EC" id="3.4.21.62" evidence="7"/>
<evidence type="ECO:0000256" key="5">
    <source>
        <dbReference type="PROSITE-ProRule" id="PRU01240"/>
    </source>
</evidence>
<reference evidence="7 10" key="1">
    <citation type="submission" date="2015-09" db="EMBL/GenBank/DDBJ databases">
        <authorList>
            <consortium name="Pathogen Informatics"/>
        </authorList>
    </citation>
    <scope>NUCLEOTIDE SEQUENCE [LARGE SCALE GENOMIC DNA]</scope>
    <source>
        <strain evidence="7 10">2789STDY5834968</strain>
    </source>
</reference>
<evidence type="ECO:0000259" key="6">
    <source>
        <dbReference type="Pfam" id="PF00082"/>
    </source>
</evidence>
<evidence type="ECO:0000256" key="2">
    <source>
        <dbReference type="ARBA" id="ARBA00022670"/>
    </source>
</evidence>
<feature type="active site" description="Charge relay system" evidence="5">
    <location>
        <position position="43"/>
    </location>
</feature>
<evidence type="ECO:0000256" key="4">
    <source>
        <dbReference type="ARBA" id="ARBA00022825"/>
    </source>
</evidence>
<dbReference type="SUPFAM" id="SSF52743">
    <property type="entry name" value="Subtilisin-like"/>
    <property type="match status" value="1"/>
</dbReference>
<evidence type="ECO:0000256" key="3">
    <source>
        <dbReference type="ARBA" id="ARBA00022801"/>
    </source>
</evidence>
<dbReference type="Pfam" id="PF00082">
    <property type="entry name" value="Peptidase_S8"/>
    <property type="match status" value="1"/>
</dbReference>
<feature type="active site" description="Charge relay system" evidence="5">
    <location>
        <position position="10"/>
    </location>
</feature>
<gene>
    <name evidence="7" type="ORF">ERS852580_03506</name>
    <name evidence="8" type="ORF">LIZ56_15515</name>
    <name evidence="9" type="ORF">LIZ82_15995</name>
</gene>
<evidence type="ECO:0000313" key="10">
    <source>
        <dbReference type="Proteomes" id="UP000095673"/>
    </source>
</evidence>
<accession>A0A173VSL1</accession>
<dbReference type="Proteomes" id="UP001197741">
    <property type="component" value="Unassembled WGS sequence"/>
</dbReference>
<keyword evidence="3 5" id="KW-0378">Hydrolase</keyword>
<evidence type="ECO:0000313" key="8">
    <source>
        <dbReference type="EMBL" id="MCB6939794.1"/>
    </source>
</evidence>
<dbReference type="GO" id="GO:0006508">
    <property type="term" value="P:proteolysis"/>
    <property type="evidence" value="ECO:0007669"/>
    <property type="project" value="UniProtKB-KW"/>
</dbReference>
<proteinExistence type="inferred from homology"/>
<keyword evidence="2 5" id="KW-0645">Protease</keyword>
<dbReference type="RefSeq" id="WP_172704807.1">
    <property type="nucleotide sequence ID" value="NZ_CYXM01000033.1"/>
</dbReference>
<dbReference type="InterPro" id="IPR050131">
    <property type="entry name" value="Peptidase_S8_subtilisin-like"/>
</dbReference>
<feature type="domain" description="Peptidase S8/S53" evidence="6">
    <location>
        <begin position="3"/>
        <end position="215"/>
    </location>
</feature>
<evidence type="ECO:0000313" key="9">
    <source>
        <dbReference type="EMBL" id="MCB6962372.1"/>
    </source>
</evidence>
<sequence>MNKLKIAVLDNGADEKILALCGLPDIIQQNKGNISDEEDLFLHGTNCAMIIGLNCADAELYSYKLLDNTGKGNVDDLKSAFDWCLMNNIRLVNLSFGTTHFKDKGIIRQLVNQYANKGLIIIAATANSGYTAFPASFSNVIGVKAKDTFNIDAEGLRDKGVDFAAPSEHKIWFGGNDITLQKSNSYAAPYVTAMAGRLMMEQSWINNVWQIKKHLYQKFRGKCVQYIPDWIEKGWIAGKVLKSKAEVYFEVAAKEEADTVILYDKNEFNEYREKHIVYLGNEIAEQPDTQCFFWSRRNRKEQILCSRIKKESINIPVILIKSDKEQDQIWWLTELRKCFEAEGYNAYAISTEQESVLYDLEYIPFAVDEDISNKIGDFLYWQTYYNQSDLIICGIQEKESIGVEADIFVRIENGKKQTGIQIYCDKIKKTQMCFGTLGEQQIKKVYDCLLTILTEDEDEE</sequence>
<dbReference type="InterPro" id="IPR036852">
    <property type="entry name" value="Peptidase_S8/S53_dom_sf"/>
</dbReference>
<dbReference type="EMBL" id="CYXM01000033">
    <property type="protein sequence ID" value="CUN30153.1"/>
    <property type="molecule type" value="Genomic_DNA"/>
</dbReference>
<dbReference type="Proteomes" id="UP001197684">
    <property type="component" value="Unassembled WGS sequence"/>
</dbReference>
<dbReference type="AlphaFoldDB" id="A0A173VSL1"/>